<reference evidence="1 2" key="1">
    <citation type="submission" date="2010-08" db="EMBL/GenBank/DDBJ databases">
        <authorList>
            <person name="Weinstock G."/>
            <person name="Sodergren E."/>
            <person name="Clifton S."/>
            <person name="Fulton L."/>
            <person name="Fulton B."/>
            <person name="Courtney L."/>
            <person name="Fronick C."/>
            <person name="Harrison M."/>
            <person name="Strong C."/>
            <person name="Farmer C."/>
            <person name="Delahaunty K."/>
            <person name="Markovic C."/>
            <person name="Hall O."/>
            <person name="Minx P."/>
            <person name="Tomlinson C."/>
            <person name="Mitreva M."/>
            <person name="Hou S."/>
            <person name="Chen J."/>
            <person name="Wollam A."/>
            <person name="Pepin K.H."/>
            <person name="Johnson M."/>
            <person name="Bhonagiri V."/>
            <person name="Zhang X."/>
            <person name="Suruliraj S."/>
            <person name="Warren W."/>
            <person name="Chinwalla A."/>
            <person name="Mardis E.R."/>
            <person name="Wilson R.K."/>
        </authorList>
    </citation>
    <scope>NUCLEOTIDE SEQUENCE [LARGE SCALE GENOMIC DNA]</scope>
    <source>
        <strain evidence="1 2">F0399</strain>
    </source>
</reference>
<name>E7N3N9_9FIRM</name>
<sequence>MNISSIISLEKKIQKMLPKTLVMNLIRHYNILYIYECNYYFHLDHSYNIQSYEERGGSGTGGT</sequence>
<dbReference type="STRING" id="749551.HMPREF9555_01629"/>
<dbReference type="EMBL" id="AECV01000035">
    <property type="protein sequence ID" value="EFW29224.1"/>
    <property type="molecule type" value="Genomic_DNA"/>
</dbReference>
<dbReference type="AlphaFoldDB" id="E7N3N9"/>
<protein>
    <submittedName>
        <fullName evidence="1">Uncharacterized protein</fullName>
    </submittedName>
</protein>
<dbReference type="Proteomes" id="UP000004633">
    <property type="component" value="Unassembled WGS sequence"/>
</dbReference>
<proteinExistence type="predicted"/>
<keyword evidence="2" id="KW-1185">Reference proteome</keyword>
<comment type="caution">
    <text evidence="1">The sequence shown here is derived from an EMBL/GenBank/DDBJ whole genome shotgun (WGS) entry which is preliminary data.</text>
</comment>
<organism evidence="1 2">
    <name type="scientific">Selenomonas artemidis F0399</name>
    <dbReference type="NCBI Taxonomy" id="749551"/>
    <lineage>
        <taxon>Bacteria</taxon>
        <taxon>Bacillati</taxon>
        <taxon>Bacillota</taxon>
        <taxon>Negativicutes</taxon>
        <taxon>Selenomonadales</taxon>
        <taxon>Selenomonadaceae</taxon>
        <taxon>Selenomonas</taxon>
    </lineage>
</organism>
<evidence type="ECO:0000313" key="1">
    <source>
        <dbReference type="EMBL" id="EFW29224.1"/>
    </source>
</evidence>
<dbReference type="HOGENOM" id="CLU_2883386_0_0_9"/>
<accession>E7N3N9</accession>
<evidence type="ECO:0000313" key="2">
    <source>
        <dbReference type="Proteomes" id="UP000004633"/>
    </source>
</evidence>
<gene>
    <name evidence="1" type="ORF">HMPREF9555_01629</name>
</gene>